<keyword evidence="3" id="KW-0802">TPR repeat</keyword>
<dbReference type="CDD" id="cd01949">
    <property type="entry name" value="GGDEF"/>
    <property type="match status" value="1"/>
</dbReference>
<evidence type="ECO:0000256" key="2">
    <source>
        <dbReference type="ARBA" id="ARBA00034247"/>
    </source>
</evidence>
<dbReference type="InterPro" id="IPR029787">
    <property type="entry name" value="Nucleotide_cyclase"/>
</dbReference>
<accession>A0A2N8ZMP0</accession>
<reference evidence="5 6" key="1">
    <citation type="submission" date="2017-10" db="EMBL/GenBank/DDBJ databases">
        <authorList>
            <person name="Banno H."/>
            <person name="Chua N.-H."/>
        </authorList>
    </citation>
    <scope>NUCLEOTIDE SEQUENCE [LARGE SCALE GENOMIC DNA]</scope>
    <source>
        <strain evidence="5">Vibrio tapetis CECT4600</strain>
    </source>
</reference>
<dbReference type="Pfam" id="PF00990">
    <property type="entry name" value="GGDEF"/>
    <property type="match status" value="1"/>
</dbReference>
<protein>
    <recommendedName>
        <fullName evidence="1">diguanylate cyclase</fullName>
        <ecNumber evidence="1">2.7.7.65</ecNumber>
    </recommendedName>
</protein>
<dbReference type="KEGG" id="vta:B1569"/>
<dbReference type="Pfam" id="PF13424">
    <property type="entry name" value="TPR_12"/>
    <property type="match status" value="1"/>
</dbReference>
<dbReference type="AlphaFoldDB" id="A0A2N8ZMP0"/>
<sequence>MQLTSSSIILTILLVGSVTYWGTLPFVSTESKTSEFHQTNSFNPDDMVEKSPAGELYIKVNALSLSAPNKAMVLIETIKAHSPLYQQPFYRIHANFTLARIYLNQGKANKSLDITFEVLEDAKAHNLIWAEAMATKNIATQYTKRGELSKARELLVRSLELSRSINYERLTMANYNVLAIVNSIQGKRNQALHYYHKGLEIAKNYPDDTTQTHIVTNLGYLYAQSKNWKQALEYTDDAIELYNASNIESRDALVVPYITKATAYMNLNDLDNANRYIDASFDILTDISPTRLKMIAYEALSKLRFLESRINEAKQATLECLSLPEANNFLLESGRCMRQQAEISVYLGHYEQSLDELQKALSYYESVPSEVDIIESIKVLADIHANKGDFGVGYMYLEEYHQRNNELLFGEREFSFNQMQEAYQASRKKDEIALLKSEKALSEIREQQDELRIYLFIAIAVLGFGAFLYQKNRSHYFAAMNQTLTSSNKELSKDALQDTLTGLHNRRFVEAFLENINNETYTSSDDARYSVCLLDLDHFKKVNDTHGHNVGDEVLIEAGRRLTRLIGDDGMLARWGGEEFLFIIEHKQSDAFVPLLNRITDTFSTTQFATSVGPLVITASSGAVTNMPRTLLLANWGETLNLQTNYFTAPSKTDEIN</sequence>
<keyword evidence="5" id="KW-0548">Nucleotidyltransferase</keyword>
<gene>
    <name evidence="5" type="ORF">VTAP4600_B1569</name>
</gene>
<dbReference type="NCBIfam" id="TIGR00254">
    <property type="entry name" value="GGDEF"/>
    <property type="match status" value="1"/>
</dbReference>
<evidence type="ECO:0000256" key="1">
    <source>
        <dbReference type="ARBA" id="ARBA00012528"/>
    </source>
</evidence>
<dbReference type="GO" id="GO:0043709">
    <property type="term" value="P:cell adhesion involved in single-species biofilm formation"/>
    <property type="evidence" value="ECO:0007669"/>
    <property type="project" value="TreeGrafter"/>
</dbReference>
<dbReference type="PANTHER" id="PTHR45138:SF9">
    <property type="entry name" value="DIGUANYLATE CYCLASE DGCM-RELATED"/>
    <property type="match status" value="1"/>
</dbReference>
<dbReference type="InterPro" id="IPR000160">
    <property type="entry name" value="GGDEF_dom"/>
</dbReference>
<keyword evidence="5" id="KW-0808">Transferase</keyword>
<dbReference type="SUPFAM" id="SSF55073">
    <property type="entry name" value="Nucleotide cyclase"/>
    <property type="match status" value="1"/>
</dbReference>
<dbReference type="PANTHER" id="PTHR45138">
    <property type="entry name" value="REGULATORY COMPONENTS OF SENSORY TRANSDUCTION SYSTEM"/>
    <property type="match status" value="1"/>
</dbReference>
<dbReference type="InterPro" id="IPR019734">
    <property type="entry name" value="TPR_rpt"/>
</dbReference>
<dbReference type="SUPFAM" id="SSF48452">
    <property type="entry name" value="TPR-like"/>
    <property type="match status" value="2"/>
</dbReference>
<dbReference type="PROSITE" id="PS50005">
    <property type="entry name" value="TPR"/>
    <property type="match status" value="1"/>
</dbReference>
<keyword evidence="6" id="KW-1185">Reference proteome</keyword>
<dbReference type="OrthoDB" id="6191081at2"/>
<dbReference type="RefSeq" id="WP_102525241.1">
    <property type="nucleotide sequence ID" value="NZ_LT960612.1"/>
</dbReference>
<dbReference type="Proteomes" id="UP000235828">
    <property type="component" value="Chromosome B"/>
</dbReference>
<dbReference type="GO" id="GO:0005886">
    <property type="term" value="C:plasma membrane"/>
    <property type="evidence" value="ECO:0007669"/>
    <property type="project" value="TreeGrafter"/>
</dbReference>
<evidence type="ECO:0000313" key="6">
    <source>
        <dbReference type="Proteomes" id="UP000235828"/>
    </source>
</evidence>
<comment type="catalytic activity">
    <reaction evidence="2">
        <text>2 GTP = 3',3'-c-di-GMP + 2 diphosphate</text>
        <dbReference type="Rhea" id="RHEA:24898"/>
        <dbReference type="ChEBI" id="CHEBI:33019"/>
        <dbReference type="ChEBI" id="CHEBI:37565"/>
        <dbReference type="ChEBI" id="CHEBI:58805"/>
        <dbReference type="EC" id="2.7.7.65"/>
    </reaction>
</comment>
<name>A0A2N8ZMP0_9VIBR</name>
<evidence type="ECO:0000259" key="4">
    <source>
        <dbReference type="PROSITE" id="PS50887"/>
    </source>
</evidence>
<feature type="repeat" description="TPR" evidence="3">
    <location>
        <begin position="212"/>
        <end position="245"/>
    </location>
</feature>
<dbReference type="EC" id="2.7.7.65" evidence="1"/>
<dbReference type="Gene3D" id="1.25.40.10">
    <property type="entry name" value="Tetratricopeptide repeat domain"/>
    <property type="match status" value="2"/>
</dbReference>
<dbReference type="Gene3D" id="3.30.70.270">
    <property type="match status" value="1"/>
</dbReference>
<evidence type="ECO:0000313" key="5">
    <source>
        <dbReference type="EMBL" id="SON53180.1"/>
    </source>
</evidence>
<dbReference type="InterPro" id="IPR011990">
    <property type="entry name" value="TPR-like_helical_dom_sf"/>
</dbReference>
<dbReference type="GO" id="GO:0052621">
    <property type="term" value="F:diguanylate cyclase activity"/>
    <property type="evidence" value="ECO:0007669"/>
    <property type="project" value="UniProtKB-EC"/>
</dbReference>
<dbReference type="SMART" id="SM00267">
    <property type="entry name" value="GGDEF"/>
    <property type="match status" value="1"/>
</dbReference>
<dbReference type="InterPro" id="IPR043128">
    <property type="entry name" value="Rev_trsase/Diguanyl_cyclase"/>
</dbReference>
<proteinExistence type="predicted"/>
<dbReference type="PROSITE" id="PS50887">
    <property type="entry name" value="GGDEF"/>
    <property type="match status" value="1"/>
</dbReference>
<dbReference type="SMART" id="SM00028">
    <property type="entry name" value="TPR"/>
    <property type="match status" value="5"/>
</dbReference>
<evidence type="ECO:0000256" key="3">
    <source>
        <dbReference type="PROSITE-ProRule" id="PRU00339"/>
    </source>
</evidence>
<dbReference type="EMBL" id="LT960612">
    <property type="protein sequence ID" value="SON53180.1"/>
    <property type="molecule type" value="Genomic_DNA"/>
</dbReference>
<dbReference type="GO" id="GO:1902201">
    <property type="term" value="P:negative regulation of bacterial-type flagellum-dependent cell motility"/>
    <property type="evidence" value="ECO:0007669"/>
    <property type="project" value="TreeGrafter"/>
</dbReference>
<feature type="domain" description="GGDEF" evidence="4">
    <location>
        <begin position="527"/>
        <end position="657"/>
    </location>
</feature>
<organism evidence="5 6">
    <name type="scientific">Vibrio tapetis subsp. tapetis</name>
    <dbReference type="NCBI Taxonomy" id="1671868"/>
    <lineage>
        <taxon>Bacteria</taxon>
        <taxon>Pseudomonadati</taxon>
        <taxon>Pseudomonadota</taxon>
        <taxon>Gammaproteobacteria</taxon>
        <taxon>Vibrionales</taxon>
        <taxon>Vibrionaceae</taxon>
        <taxon>Vibrio</taxon>
    </lineage>
</organism>
<dbReference type="InterPro" id="IPR050469">
    <property type="entry name" value="Diguanylate_Cyclase"/>
</dbReference>